<keyword evidence="3" id="KW-1185">Reference proteome</keyword>
<evidence type="ECO:0000256" key="1">
    <source>
        <dbReference type="SAM" id="MobiDB-lite"/>
    </source>
</evidence>
<dbReference type="Proteomes" id="UP001157418">
    <property type="component" value="Unassembled WGS sequence"/>
</dbReference>
<accession>A0AAU9NI16</accession>
<feature type="region of interest" description="Disordered" evidence="1">
    <location>
        <begin position="70"/>
        <end position="92"/>
    </location>
</feature>
<organism evidence="2 3">
    <name type="scientific">Lactuca virosa</name>
    <dbReference type="NCBI Taxonomy" id="75947"/>
    <lineage>
        <taxon>Eukaryota</taxon>
        <taxon>Viridiplantae</taxon>
        <taxon>Streptophyta</taxon>
        <taxon>Embryophyta</taxon>
        <taxon>Tracheophyta</taxon>
        <taxon>Spermatophyta</taxon>
        <taxon>Magnoliopsida</taxon>
        <taxon>eudicotyledons</taxon>
        <taxon>Gunneridae</taxon>
        <taxon>Pentapetalae</taxon>
        <taxon>asterids</taxon>
        <taxon>campanulids</taxon>
        <taxon>Asterales</taxon>
        <taxon>Asteraceae</taxon>
        <taxon>Cichorioideae</taxon>
        <taxon>Cichorieae</taxon>
        <taxon>Lactucinae</taxon>
        <taxon>Lactuca</taxon>
    </lineage>
</organism>
<name>A0AAU9NI16_9ASTR</name>
<reference evidence="2 3" key="1">
    <citation type="submission" date="2022-01" db="EMBL/GenBank/DDBJ databases">
        <authorList>
            <person name="Xiong W."/>
            <person name="Schranz E."/>
        </authorList>
    </citation>
    <scope>NUCLEOTIDE SEQUENCE [LARGE SCALE GENOMIC DNA]</scope>
</reference>
<evidence type="ECO:0000313" key="2">
    <source>
        <dbReference type="EMBL" id="CAH1437511.1"/>
    </source>
</evidence>
<comment type="caution">
    <text evidence="2">The sequence shown here is derived from an EMBL/GenBank/DDBJ whole genome shotgun (WGS) entry which is preliminary data.</text>
</comment>
<protein>
    <submittedName>
        <fullName evidence="2">Uncharacterized protein</fullName>
    </submittedName>
</protein>
<proteinExistence type="predicted"/>
<gene>
    <name evidence="2" type="ORF">LVIROSA_LOCUS23837</name>
</gene>
<evidence type="ECO:0000313" key="3">
    <source>
        <dbReference type="Proteomes" id="UP001157418"/>
    </source>
</evidence>
<sequence>MSRKRNDKVPEKIYIPDDDYDDEVTDFSFEGYEPETFNLTSTLSDDYFLNMLCGENMLRKSDWGDKFEGNTDVDEHGEHWHTEDKDQLEVGV</sequence>
<dbReference type="EMBL" id="CAKMRJ010004445">
    <property type="protein sequence ID" value="CAH1437511.1"/>
    <property type="molecule type" value="Genomic_DNA"/>
</dbReference>
<dbReference type="AlphaFoldDB" id="A0AAU9NI16"/>